<evidence type="ECO:0000313" key="1">
    <source>
        <dbReference type="EMBL" id="SJL17218.1"/>
    </source>
</evidence>
<sequence length="110" mass="12549">MAEVTTQGKLISSITFTVHSLLSCPITRLDLAIGTQSPYYALKLTPLLHLEDLRITDNSPSRCWEMLRMVEAKKSLRNLEIKSPSLEIRELLRSEILPEDLTISFSLSRY</sequence>
<organism evidence="1 2">
    <name type="scientific">Armillaria ostoyae</name>
    <name type="common">Armillaria root rot fungus</name>
    <dbReference type="NCBI Taxonomy" id="47428"/>
    <lineage>
        <taxon>Eukaryota</taxon>
        <taxon>Fungi</taxon>
        <taxon>Dikarya</taxon>
        <taxon>Basidiomycota</taxon>
        <taxon>Agaricomycotina</taxon>
        <taxon>Agaricomycetes</taxon>
        <taxon>Agaricomycetidae</taxon>
        <taxon>Agaricales</taxon>
        <taxon>Marasmiineae</taxon>
        <taxon>Physalacriaceae</taxon>
        <taxon>Armillaria</taxon>
    </lineage>
</organism>
<dbReference type="EMBL" id="FUEG01000041">
    <property type="protein sequence ID" value="SJL17218.1"/>
    <property type="molecule type" value="Genomic_DNA"/>
</dbReference>
<protein>
    <submittedName>
        <fullName evidence="1">Uncharacterized protein</fullName>
    </submittedName>
</protein>
<accession>A0A284S895</accession>
<reference evidence="2" key="1">
    <citation type="journal article" date="2017" name="Nat. Ecol. Evol.">
        <title>Genome expansion and lineage-specific genetic innovations in the forest pathogenic fungi Armillaria.</title>
        <authorList>
            <person name="Sipos G."/>
            <person name="Prasanna A.N."/>
            <person name="Walter M.C."/>
            <person name="O'Connor E."/>
            <person name="Balint B."/>
            <person name="Krizsan K."/>
            <person name="Kiss B."/>
            <person name="Hess J."/>
            <person name="Varga T."/>
            <person name="Slot J."/>
            <person name="Riley R."/>
            <person name="Boka B."/>
            <person name="Rigling D."/>
            <person name="Barry K."/>
            <person name="Lee J."/>
            <person name="Mihaltcheva S."/>
            <person name="LaButti K."/>
            <person name="Lipzen A."/>
            <person name="Waldron R."/>
            <person name="Moloney N.M."/>
            <person name="Sperisen C."/>
            <person name="Kredics L."/>
            <person name="Vagvoelgyi C."/>
            <person name="Patrignani A."/>
            <person name="Fitzpatrick D."/>
            <person name="Nagy I."/>
            <person name="Doyle S."/>
            <person name="Anderson J.B."/>
            <person name="Grigoriev I.V."/>
            <person name="Gueldener U."/>
            <person name="Muensterkoetter M."/>
            <person name="Nagy L.G."/>
        </authorList>
    </citation>
    <scope>NUCLEOTIDE SEQUENCE [LARGE SCALE GENOMIC DNA]</scope>
    <source>
        <strain evidence="2">C18/9</strain>
    </source>
</reference>
<name>A0A284S895_ARMOS</name>
<dbReference type="Proteomes" id="UP000219338">
    <property type="component" value="Unassembled WGS sequence"/>
</dbReference>
<gene>
    <name evidence="1" type="ORF">ARMOST_20764</name>
</gene>
<evidence type="ECO:0000313" key="2">
    <source>
        <dbReference type="Proteomes" id="UP000219338"/>
    </source>
</evidence>
<dbReference type="AlphaFoldDB" id="A0A284S895"/>
<keyword evidence="2" id="KW-1185">Reference proteome</keyword>
<proteinExistence type="predicted"/>